<feature type="transmembrane region" description="Helical" evidence="1">
    <location>
        <begin position="72"/>
        <end position="101"/>
    </location>
</feature>
<dbReference type="EMBL" id="MEXR01000006">
    <property type="protein sequence ID" value="OGD10466.1"/>
    <property type="molecule type" value="Genomic_DNA"/>
</dbReference>
<feature type="transmembrane region" description="Helical" evidence="1">
    <location>
        <begin position="6"/>
        <end position="23"/>
    </location>
</feature>
<accession>A0A1F4ZXA6</accession>
<proteinExistence type="predicted"/>
<feature type="transmembrane region" description="Helical" evidence="1">
    <location>
        <begin position="239"/>
        <end position="257"/>
    </location>
</feature>
<keyword evidence="1" id="KW-0472">Membrane</keyword>
<evidence type="ECO:0000313" key="3">
    <source>
        <dbReference type="Proteomes" id="UP000176424"/>
    </source>
</evidence>
<name>A0A1F4ZXA6_9BACT</name>
<feature type="transmembrane region" description="Helical" evidence="1">
    <location>
        <begin position="43"/>
        <end position="66"/>
    </location>
</feature>
<protein>
    <recommendedName>
        <fullName evidence="4">Glycosyltransferase RgtA/B/C/D-like domain-containing protein</fullName>
    </recommendedName>
</protein>
<dbReference type="Proteomes" id="UP000176424">
    <property type="component" value="Unassembled WGS sequence"/>
</dbReference>
<gene>
    <name evidence="2" type="ORF">A2397_02540</name>
</gene>
<sequence length="270" mass="30860">MVAVNVLATIAGAVIIYLAAETLKWKSGFWLALAWLFWWPRMWAVRSVGSPETLFIALTAGSLLLFKKRSFLLAAVLGSLAILTKSPGVLLLLTYFIFQIVQFLKTRKWEMRIWPVLIIMGMTLVGLFGFYYLRTGDFWAYFHTGDNIHLQTLPFRVFDSTQAWVGSFWLEDVVWIYLLAGLGVYYALKKDLVWGMFGLVFYTSLLFVSHRDISRYSLPLVPVVLLGFSEMFAKKEIRVLLIASIIPLFLYTINFVSNNTLSIANWGPLL</sequence>
<reference evidence="2 3" key="1">
    <citation type="journal article" date="2016" name="Nat. Commun.">
        <title>Thousands of microbial genomes shed light on interconnected biogeochemical processes in an aquifer system.</title>
        <authorList>
            <person name="Anantharaman K."/>
            <person name="Brown C.T."/>
            <person name="Hug L.A."/>
            <person name="Sharon I."/>
            <person name="Castelle C.J."/>
            <person name="Probst A.J."/>
            <person name="Thomas B.C."/>
            <person name="Singh A."/>
            <person name="Wilkins M.J."/>
            <person name="Karaoz U."/>
            <person name="Brodie E.L."/>
            <person name="Williams K.H."/>
            <person name="Hubbard S.S."/>
            <person name="Banfield J.F."/>
        </authorList>
    </citation>
    <scope>NUCLEOTIDE SEQUENCE [LARGE SCALE GENOMIC DNA]</scope>
</reference>
<keyword evidence="1" id="KW-1133">Transmembrane helix</keyword>
<organism evidence="2 3">
    <name type="scientific">Candidatus Amesbacteria bacterium RIFOXYB1_FULL_44_23</name>
    <dbReference type="NCBI Taxonomy" id="1797263"/>
    <lineage>
        <taxon>Bacteria</taxon>
        <taxon>Candidatus Amesiibacteriota</taxon>
    </lineage>
</organism>
<feature type="transmembrane region" description="Helical" evidence="1">
    <location>
        <begin position="163"/>
        <end position="185"/>
    </location>
</feature>
<comment type="caution">
    <text evidence="2">The sequence shown here is derived from an EMBL/GenBank/DDBJ whole genome shotgun (WGS) entry which is preliminary data.</text>
</comment>
<evidence type="ECO:0000313" key="2">
    <source>
        <dbReference type="EMBL" id="OGD10466.1"/>
    </source>
</evidence>
<dbReference type="AlphaFoldDB" id="A0A1F4ZXA6"/>
<evidence type="ECO:0000256" key="1">
    <source>
        <dbReference type="SAM" id="Phobius"/>
    </source>
</evidence>
<evidence type="ECO:0008006" key="4">
    <source>
        <dbReference type="Google" id="ProtNLM"/>
    </source>
</evidence>
<feature type="transmembrane region" description="Helical" evidence="1">
    <location>
        <begin position="192"/>
        <end position="210"/>
    </location>
</feature>
<feature type="transmembrane region" description="Helical" evidence="1">
    <location>
        <begin position="113"/>
        <end position="133"/>
    </location>
</feature>
<keyword evidence="1" id="KW-0812">Transmembrane</keyword>